<dbReference type="InterPro" id="IPR010255">
    <property type="entry name" value="Haem_peroxidase_sf"/>
</dbReference>
<dbReference type="InterPro" id="IPR037120">
    <property type="entry name" value="Haem_peroxidase_sf_animal"/>
</dbReference>
<dbReference type="Gene3D" id="1.10.640.10">
    <property type="entry name" value="Haem peroxidase domain superfamily, animal type"/>
    <property type="match status" value="1"/>
</dbReference>
<sequence>MIFRLRVRADIRADENNCPKNARYRTIDGSCNNLRNPTWGKSDTKLRRLTDKDGYPMVAYEDGISLPRGYPNKLPNPRTLSNLVSDSDLGPKNQSDQWRTGEVMCFGQLIAHDYIETAEHSHSDVDCCNKMDPHFGNIDVCFPFDVPSGDSSFPPSCKNFVRTDAATKNQYSPPYREQVNLITSYIDCSFLYGSRKSIAESVRLPNSSQMKMDPGNLLPTIAGGGCLKDTPKVRCPFAEAECTTWQVETFGKQGPSFIILHF</sequence>
<dbReference type="GO" id="GO:0020037">
    <property type="term" value="F:heme binding"/>
    <property type="evidence" value="ECO:0007669"/>
    <property type="project" value="InterPro"/>
</dbReference>
<dbReference type="AlphaFoldDB" id="A0A6J8E8R4"/>
<dbReference type="Proteomes" id="UP000507470">
    <property type="component" value="Unassembled WGS sequence"/>
</dbReference>
<dbReference type="GO" id="GO:0005576">
    <property type="term" value="C:extracellular region"/>
    <property type="evidence" value="ECO:0007669"/>
    <property type="project" value="UniProtKB-SubCell"/>
</dbReference>
<reference evidence="5 6" key="1">
    <citation type="submission" date="2020-06" db="EMBL/GenBank/DDBJ databases">
        <authorList>
            <person name="Li R."/>
            <person name="Bekaert M."/>
        </authorList>
    </citation>
    <scope>NUCLEOTIDE SEQUENCE [LARGE SCALE GENOMIC DNA]</scope>
    <source>
        <strain evidence="6">wild</strain>
    </source>
</reference>
<dbReference type="EMBL" id="CACVKT020008730">
    <property type="protein sequence ID" value="CAC5417199.1"/>
    <property type="molecule type" value="Genomic_DNA"/>
</dbReference>
<comment type="subcellular location">
    <subcellularLocation>
        <location evidence="1">Secreted</location>
    </subcellularLocation>
</comment>
<dbReference type="GO" id="GO:0006979">
    <property type="term" value="P:response to oxidative stress"/>
    <property type="evidence" value="ECO:0007669"/>
    <property type="project" value="InterPro"/>
</dbReference>
<keyword evidence="5" id="KW-0575">Peroxidase</keyword>
<evidence type="ECO:0000313" key="6">
    <source>
        <dbReference type="Proteomes" id="UP000507470"/>
    </source>
</evidence>
<keyword evidence="5" id="KW-0560">Oxidoreductase</keyword>
<organism evidence="5 6">
    <name type="scientific">Mytilus coruscus</name>
    <name type="common">Sea mussel</name>
    <dbReference type="NCBI Taxonomy" id="42192"/>
    <lineage>
        <taxon>Eukaryota</taxon>
        <taxon>Metazoa</taxon>
        <taxon>Spiralia</taxon>
        <taxon>Lophotrochozoa</taxon>
        <taxon>Mollusca</taxon>
        <taxon>Bivalvia</taxon>
        <taxon>Autobranchia</taxon>
        <taxon>Pteriomorphia</taxon>
        <taxon>Mytilida</taxon>
        <taxon>Mytiloidea</taxon>
        <taxon>Mytilidae</taxon>
        <taxon>Mytilinae</taxon>
        <taxon>Mytilus</taxon>
    </lineage>
</organism>
<gene>
    <name evidence="5" type="ORF">MCOR_49737</name>
</gene>
<evidence type="ECO:0000256" key="2">
    <source>
        <dbReference type="ARBA" id="ARBA00022525"/>
    </source>
</evidence>
<name>A0A6J8E8R4_MYTCO</name>
<keyword evidence="3" id="KW-0325">Glycoprotein</keyword>
<keyword evidence="6" id="KW-1185">Reference proteome</keyword>
<feature type="region of interest" description="Disordered" evidence="4">
    <location>
        <begin position="70"/>
        <end position="95"/>
    </location>
</feature>
<dbReference type="OrthoDB" id="5874583at2759"/>
<evidence type="ECO:0000313" key="5">
    <source>
        <dbReference type="EMBL" id="CAC5417199.1"/>
    </source>
</evidence>
<keyword evidence="2" id="KW-0964">Secreted</keyword>
<dbReference type="PANTHER" id="PTHR11475">
    <property type="entry name" value="OXIDASE/PEROXIDASE"/>
    <property type="match status" value="1"/>
</dbReference>
<dbReference type="SUPFAM" id="SSF48113">
    <property type="entry name" value="Heme-dependent peroxidases"/>
    <property type="match status" value="1"/>
</dbReference>
<dbReference type="PROSITE" id="PS50292">
    <property type="entry name" value="PEROXIDASE_3"/>
    <property type="match status" value="1"/>
</dbReference>
<protein>
    <submittedName>
        <fullName evidence="5">PXDN</fullName>
        <ecNumber evidence="5">1.11.1.7</ecNumber>
    </submittedName>
</protein>
<dbReference type="PANTHER" id="PTHR11475:SF4">
    <property type="entry name" value="CHORION PEROXIDASE"/>
    <property type="match status" value="1"/>
</dbReference>
<dbReference type="Pfam" id="PF03098">
    <property type="entry name" value="An_peroxidase"/>
    <property type="match status" value="1"/>
</dbReference>
<evidence type="ECO:0000256" key="1">
    <source>
        <dbReference type="ARBA" id="ARBA00004613"/>
    </source>
</evidence>
<evidence type="ECO:0000256" key="4">
    <source>
        <dbReference type="SAM" id="MobiDB-lite"/>
    </source>
</evidence>
<dbReference type="GO" id="GO:0140825">
    <property type="term" value="F:lactoperoxidase activity"/>
    <property type="evidence" value="ECO:0007669"/>
    <property type="project" value="UniProtKB-EC"/>
</dbReference>
<dbReference type="EC" id="1.11.1.7" evidence="5"/>
<dbReference type="InterPro" id="IPR019791">
    <property type="entry name" value="Haem_peroxidase_animal"/>
</dbReference>
<accession>A0A6J8E8R4</accession>
<proteinExistence type="predicted"/>
<evidence type="ECO:0000256" key="3">
    <source>
        <dbReference type="ARBA" id="ARBA00023180"/>
    </source>
</evidence>